<keyword evidence="3" id="KW-1185">Reference proteome</keyword>
<dbReference type="EMBL" id="MSFM01000005">
    <property type="protein sequence ID" value="PKY04837.1"/>
    <property type="molecule type" value="Genomic_DNA"/>
</dbReference>
<reference evidence="2" key="1">
    <citation type="submission" date="2016-12" db="EMBL/GenBank/DDBJ databases">
        <title>The genomes of Aspergillus section Nigri reveals drivers in fungal speciation.</title>
        <authorList>
            <consortium name="DOE Joint Genome Institute"/>
            <person name="Vesth T.C."/>
            <person name="Nybo J."/>
            <person name="Theobald S."/>
            <person name="Brandl J."/>
            <person name="Frisvad J.C."/>
            <person name="Nielsen K.F."/>
            <person name="Lyhne E.K."/>
            <person name="Kogle M.E."/>
            <person name="Kuo A."/>
            <person name="Riley R."/>
            <person name="Clum A."/>
            <person name="Nolan M."/>
            <person name="Lipzen A."/>
            <person name="Salamov A."/>
            <person name="Henrissat B."/>
            <person name="Wiebenga A."/>
            <person name="De vries R.P."/>
            <person name="Grigoriev I.V."/>
            <person name="Mortensen U.H."/>
            <person name="Andersen M.R."/>
            <person name="Baker S.E."/>
        </authorList>
    </citation>
    <scope>NUCLEOTIDE SEQUENCE</scope>
    <source>
        <strain evidence="2">IBT 28561</strain>
    </source>
</reference>
<accession>A0A2I1D4M5</accession>
<evidence type="ECO:0000313" key="2">
    <source>
        <dbReference type="EMBL" id="PKY04837.1"/>
    </source>
</evidence>
<keyword evidence="1" id="KW-0472">Membrane</keyword>
<dbReference type="VEuPathDB" id="FungiDB:P168DRAFT_140248"/>
<sequence length="100" mass="11158">MTFKIPIGLIDQPLFFFLPLLSFLSLNFLFTYPISSLHGLYGLLVALYEPDHTEPSPQPLQHSGPYRPFPPSGLDWNLLPRGIGLFCAKESNDPLLTAVS</sequence>
<feature type="transmembrane region" description="Helical" evidence="1">
    <location>
        <begin position="14"/>
        <end position="34"/>
    </location>
</feature>
<gene>
    <name evidence="2" type="ORF">P168DRAFT_140248</name>
</gene>
<organism evidence="2 3">
    <name type="scientific">Aspergillus campestris (strain IBT 28561)</name>
    <dbReference type="NCBI Taxonomy" id="1392248"/>
    <lineage>
        <taxon>Eukaryota</taxon>
        <taxon>Fungi</taxon>
        <taxon>Dikarya</taxon>
        <taxon>Ascomycota</taxon>
        <taxon>Pezizomycotina</taxon>
        <taxon>Eurotiomycetes</taxon>
        <taxon>Eurotiomycetidae</taxon>
        <taxon>Eurotiales</taxon>
        <taxon>Aspergillaceae</taxon>
        <taxon>Aspergillus</taxon>
        <taxon>Aspergillus subgen. Circumdati</taxon>
    </lineage>
</organism>
<dbReference type="RefSeq" id="XP_024693431.1">
    <property type="nucleotide sequence ID" value="XM_024832755.1"/>
</dbReference>
<dbReference type="GeneID" id="36540277"/>
<evidence type="ECO:0000313" key="3">
    <source>
        <dbReference type="Proteomes" id="UP000234254"/>
    </source>
</evidence>
<comment type="caution">
    <text evidence="2">The sequence shown here is derived from an EMBL/GenBank/DDBJ whole genome shotgun (WGS) entry which is preliminary data.</text>
</comment>
<name>A0A2I1D4M5_ASPC2</name>
<evidence type="ECO:0000256" key="1">
    <source>
        <dbReference type="SAM" id="Phobius"/>
    </source>
</evidence>
<dbReference type="Proteomes" id="UP000234254">
    <property type="component" value="Unassembled WGS sequence"/>
</dbReference>
<protein>
    <submittedName>
        <fullName evidence="2">Uncharacterized protein</fullName>
    </submittedName>
</protein>
<dbReference type="AlphaFoldDB" id="A0A2I1D4M5"/>
<keyword evidence="1" id="KW-0812">Transmembrane</keyword>
<proteinExistence type="predicted"/>
<keyword evidence="1" id="KW-1133">Transmembrane helix</keyword>